<evidence type="ECO:0000256" key="1">
    <source>
        <dbReference type="SAM" id="Coils"/>
    </source>
</evidence>
<gene>
    <name evidence="2" type="ORF">A2J07_00640</name>
</gene>
<comment type="caution">
    <text evidence="2">The sequence shown here is derived from an EMBL/GenBank/DDBJ whole genome shotgun (WGS) entry which is preliminary data.</text>
</comment>
<dbReference type="AlphaFoldDB" id="A0A162J7F9"/>
<protein>
    <submittedName>
        <fullName evidence="2">Uncharacterized protein</fullName>
    </submittedName>
</protein>
<name>A0A162J7F9_9FUSO</name>
<sequence length="86" mass="10510">MKTVTLTDEEYEVLVEYRKKQNLRERLIVLKKNYRKKIHELQKICDEIENITEEQKFYNLFFNDEDSITFNDLVSVLRDYEGSNEL</sequence>
<accession>A0A162J7F9</accession>
<proteinExistence type="predicted"/>
<evidence type="ECO:0000313" key="3">
    <source>
        <dbReference type="Proteomes" id="UP000075816"/>
    </source>
</evidence>
<evidence type="ECO:0000313" key="2">
    <source>
        <dbReference type="EMBL" id="KYL05275.1"/>
    </source>
</evidence>
<reference evidence="2 3" key="1">
    <citation type="submission" date="2016-03" db="EMBL/GenBank/DDBJ databases">
        <title>Comparative genomics of human isolates of Fusobacterium necrophorum.</title>
        <authorList>
            <person name="Jensen A."/>
            <person name="Bank S."/>
            <person name="Andersen P.S."/>
            <person name="Kristensen L.H."/>
            <person name="Prag J."/>
        </authorList>
    </citation>
    <scope>NUCLEOTIDE SEQUENCE [LARGE SCALE GENOMIC DNA]</scope>
    <source>
        <strain evidence="2 3">LS_1264</strain>
    </source>
</reference>
<keyword evidence="1" id="KW-0175">Coiled coil</keyword>
<organism evidence="2 3">
    <name type="scientific">Fusobacterium necrophorum subsp. funduliforme</name>
    <dbReference type="NCBI Taxonomy" id="143387"/>
    <lineage>
        <taxon>Bacteria</taxon>
        <taxon>Fusobacteriati</taxon>
        <taxon>Fusobacteriota</taxon>
        <taxon>Fusobacteriia</taxon>
        <taxon>Fusobacteriales</taxon>
        <taxon>Fusobacteriaceae</taxon>
        <taxon>Fusobacterium</taxon>
    </lineage>
</organism>
<dbReference type="Proteomes" id="UP000075816">
    <property type="component" value="Unassembled WGS sequence"/>
</dbReference>
<dbReference type="RefSeq" id="WP_062680796.1">
    <property type="nucleotide sequence ID" value="NZ_LVEA01000001.1"/>
</dbReference>
<dbReference type="EMBL" id="LVEA01000001">
    <property type="protein sequence ID" value="KYL05275.1"/>
    <property type="molecule type" value="Genomic_DNA"/>
</dbReference>
<feature type="coiled-coil region" evidence="1">
    <location>
        <begin position="20"/>
        <end position="54"/>
    </location>
</feature>